<dbReference type="Pfam" id="PF00561">
    <property type="entry name" value="Abhydrolase_1"/>
    <property type="match status" value="1"/>
</dbReference>
<evidence type="ECO:0000313" key="2">
    <source>
        <dbReference type="EMBL" id="AII08564.1"/>
    </source>
</evidence>
<dbReference type="eggNOG" id="COG0596">
    <property type="taxonomic scope" value="Bacteria"/>
</dbReference>
<dbReference type="RefSeq" id="WP_128641290.1">
    <property type="nucleotide sequence ID" value="NZ_CP008947.1"/>
</dbReference>
<dbReference type="InterPro" id="IPR029058">
    <property type="entry name" value="AB_hydrolase_fold"/>
</dbReference>
<dbReference type="Proteomes" id="UP000028488">
    <property type="component" value="Chromosome"/>
</dbReference>
<proteinExistence type="predicted"/>
<reference evidence="2 3" key="1">
    <citation type="submission" date="2014-07" db="EMBL/GenBank/DDBJ databases">
        <title>Genome Sequence of Rhodococcus opacus Strain R7, a Biodegrader of Mono- and Polycyclic Aromatic Hydrocarbons.</title>
        <authorList>
            <person name="Di Gennaro P."/>
            <person name="Zampolli J."/>
            <person name="Presti I."/>
            <person name="Cappelletti M."/>
            <person name="D'Ursi P."/>
            <person name="Orro A."/>
            <person name="Mezzelani A."/>
            <person name="Milanesi L."/>
        </authorList>
    </citation>
    <scope>NUCLEOTIDE SEQUENCE [LARGE SCALE GENOMIC DNA]</scope>
    <source>
        <strain evidence="2 3">R7</strain>
    </source>
</reference>
<dbReference type="AlphaFoldDB" id="A0A076EYZ2"/>
<dbReference type="InterPro" id="IPR000073">
    <property type="entry name" value="AB_hydrolase_1"/>
</dbReference>
<protein>
    <submittedName>
        <fullName evidence="2">Hydrolase</fullName>
    </submittedName>
</protein>
<dbReference type="GO" id="GO:0016787">
    <property type="term" value="F:hydrolase activity"/>
    <property type="evidence" value="ECO:0007669"/>
    <property type="project" value="UniProtKB-KW"/>
</dbReference>
<dbReference type="SUPFAM" id="SSF53474">
    <property type="entry name" value="alpha/beta-Hydrolases"/>
    <property type="match status" value="1"/>
</dbReference>
<evidence type="ECO:0000313" key="3">
    <source>
        <dbReference type="Proteomes" id="UP000028488"/>
    </source>
</evidence>
<keyword evidence="2" id="KW-0378">Hydrolase</keyword>
<dbReference type="PANTHER" id="PTHR45763:SF46">
    <property type="entry name" value="AB HYDROLASE-1 DOMAIN-CONTAINING PROTEIN"/>
    <property type="match status" value="1"/>
</dbReference>
<dbReference type="Gene3D" id="3.40.50.1820">
    <property type="entry name" value="alpha/beta hydrolase"/>
    <property type="match status" value="1"/>
</dbReference>
<feature type="domain" description="AB hydrolase-1" evidence="1">
    <location>
        <begin position="25"/>
        <end position="278"/>
    </location>
</feature>
<name>A0A076EYZ2_RHOOP</name>
<dbReference type="PANTHER" id="PTHR45763">
    <property type="entry name" value="HYDROLASE, ALPHA/BETA FOLD FAMILY PROTEIN, EXPRESSED-RELATED"/>
    <property type="match status" value="1"/>
</dbReference>
<dbReference type="EMBL" id="CP008947">
    <property type="protein sequence ID" value="AII08564.1"/>
    <property type="molecule type" value="Genomic_DNA"/>
</dbReference>
<evidence type="ECO:0000259" key="1">
    <source>
        <dbReference type="Pfam" id="PF00561"/>
    </source>
</evidence>
<gene>
    <name evidence="2" type="ORF">EP51_29705</name>
</gene>
<organism evidence="2 3">
    <name type="scientific">Rhodococcus opacus</name>
    <name type="common">Nocardia opaca</name>
    <dbReference type="NCBI Taxonomy" id="37919"/>
    <lineage>
        <taxon>Bacteria</taxon>
        <taxon>Bacillati</taxon>
        <taxon>Actinomycetota</taxon>
        <taxon>Actinomycetes</taxon>
        <taxon>Mycobacteriales</taxon>
        <taxon>Nocardiaceae</taxon>
        <taxon>Rhodococcus</taxon>
    </lineage>
</organism>
<sequence length="296" mass="31647">MTREGSIRVGDRTITYLEAGDPGGPLVLHNHGGPSSRLEAELFDSHAKANGLRFVCADRPGMGGSDLQPGRTFEGWTDDLLLLADSFGAQRFAVTGWSEGGPWALAAAAYLDPARLVNVVCIAGGNYGTFGSNWAAKYLSSVDALGGRLALHFHPGFTLMYDVLGISATHFADRYAQAITQSACTADREVLADEKVLDAFLRAGRECFRHGADGLVVDATMLYKAWPFDMTTVTRPVHFWQGSADTLVPEIINKTVADKTPGAVWHPISGGGHFIAVSHANDILALVANDLAPVQH</sequence>
<accession>A0A076EYZ2</accession>